<evidence type="ECO:0000313" key="2">
    <source>
        <dbReference type="EMBL" id="KAG7305459.1"/>
    </source>
</evidence>
<proteinExistence type="predicted"/>
<gene>
    <name evidence="2" type="ORF">JYU34_009528</name>
</gene>
<feature type="region of interest" description="Disordered" evidence="1">
    <location>
        <begin position="1"/>
        <end position="26"/>
    </location>
</feature>
<sequence>MYVRGDEVSYATGSPIRQGRGLDGPERTSAHALRLARGRGVRAHAHAAVGVLARGAAHAGDGQAHHDARAVGGVARRP</sequence>
<keyword evidence="3" id="KW-1185">Reference proteome</keyword>
<protein>
    <submittedName>
        <fullName evidence="2">Uncharacterized protein</fullName>
    </submittedName>
</protein>
<organism evidence="2 3">
    <name type="scientific">Plutella xylostella</name>
    <name type="common">Diamondback moth</name>
    <name type="synonym">Plutella maculipennis</name>
    <dbReference type="NCBI Taxonomy" id="51655"/>
    <lineage>
        <taxon>Eukaryota</taxon>
        <taxon>Metazoa</taxon>
        <taxon>Ecdysozoa</taxon>
        <taxon>Arthropoda</taxon>
        <taxon>Hexapoda</taxon>
        <taxon>Insecta</taxon>
        <taxon>Pterygota</taxon>
        <taxon>Neoptera</taxon>
        <taxon>Endopterygota</taxon>
        <taxon>Lepidoptera</taxon>
        <taxon>Glossata</taxon>
        <taxon>Ditrysia</taxon>
        <taxon>Yponomeutoidea</taxon>
        <taxon>Plutellidae</taxon>
        <taxon>Plutella</taxon>
    </lineage>
</organism>
<evidence type="ECO:0000256" key="1">
    <source>
        <dbReference type="SAM" id="MobiDB-lite"/>
    </source>
</evidence>
<feature type="region of interest" description="Disordered" evidence="1">
    <location>
        <begin position="57"/>
        <end position="78"/>
    </location>
</feature>
<dbReference type="EMBL" id="JAHIBW010000013">
    <property type="protein sequence ID" value="KAG7305459.1"/>
    <property type="molecule type" value="Genomic_DNA"/>
</dbReference>
<evidence type="ECO:0000313" key="3">
    <source>
        <dbReference type="Proteomes" id="UP000823941"/>
    </source>
</evidence>
<accession>A0ABQ7QJQ6</accession>
<comment type="caution">
    <text evidence="2">The sequence shown here is derived from an EMBL/GenBank/DDBJ whole genome shotgun (WGS) entry which is preliminary data.</text>
</comment>
<dbReference type="Proteomes" id="UP000823941">
    <property type="component" value="Chromosome 13"/>
</dbReference>
<reference evidence="2 3" key="1">
    <citation type="submission" date="2021-06" db="EMBL/GenBank/DDBJ databases">
        <title>A haploid diamondback moth (Plutella xylostella L.) genome assembly resolves 31 chromosomes and identifies a diamide resistance mutation.</title>
        <authorList>
            <person name="Ward C.M."/>
            <person name="Perry K.D."/>
            <person name="Baker G."/>
            <person name="Powis K."/>
            <person name="Heckel D.G."/>
            <person name="Baxter S.W."/>
        </authorList>
    </citation>
    <scope>NUCLEOTIDE SEQUENCE [LARGE SCALE GENOMIC DNA]</scope>
    <source>
        <strain evidence="2 3">LV</strain>
        <tissue evidence="2">Single pupa</tissue>
    </source>
</reference>
<name>A0ABQ7QJQ6_PLUXY</name>